<dbReference type="EMBL" id="LBOZ01000010">
    <property type="protein sequence ID" value="KKP46505.1"/>
    <property type="molecule type" value="Genomic_DNA"/>
</dbReference>
<sequence length="320" mass="34900">MLIVSTAMEQHPIPQQISSYQFKLVGDMTLKQFFQVAGGVVVSLIFYSTPLHGLIKWPLILLSAGLGAAMAFLPFQERPLEKWIIAFFRSIYSPTLYSWKKTEKPVIFFTETAVTPTIGAVPVGQSTTEPNTKKLEEAEKTFLSKLGSLWSVGSPPSIAIPIVAPITVPVPVPQQIPTVIAHTAPKLVVEESGQIKNNDLTVTEISVSKVEEKEITTNPAEFSIDAAPPAPPTVINTVVGQVMDMDRKIIEGAILEIKDANGRPVRALKSNKAGHFIIVTPLQNGKYEISTEKDGFTFEPVSFETKGEIIPAIAIRGVRN</sequence>
<dbReference type="SUPFAM" id="SSF49478">
    <property type="entry name" value="Cna protein B-type domain"/>
    <property type="match status" value="1"/>
</dbReference>
<dbReference type="InterPro" id="IPR013783">
    <property type="entry name" value="Ig-like_fold"/>
</dbReference>
<name>A0A0G0C5J4_9BACT</name>
<dbReference type="Gene3D" id="2.60.40.10">
    <property type="entry name" value="Immunoglobulins"/>
    <property type="match status" value="1"/>
</dbReference>
<accession>A0A0G0C5J4</accession>
<keyword evidence="1" id="KW-1133">Transmembrane helix</keyword>
<dbReference type="Proteomes" id="UP000033995">
    <property type="component" value="Unassembled WGS sequence"/>
</dbReference>
<comment type="caution">
    <text evidence="2">The sequence shown here is derived from an EMBL/GenBank/DDBJ whole genome shotgun (WGS) entry which is preliminary data.</text>
</comment>
<feature type="transmembrane region" description="Helical" evidence="1">
    <location>
        <begin position="33"/>
        <end position="49"/>
    </location>
</feature>
<protein>
    <recommendedName>
        <fullName evidence="4">PrgI family protein</fullName>
    </recommendedName>
</protein>
<dbReference type="AlphaFoldDB" id="A0A0G0C5J4"/>
<evidence type="ECO:0000313" key="3">
    <source>
        <dbReference type="Proteomes" id="UP000033995"/>
    </source>
</evidence>
<gene>
    <name evidence="2" type="ORF">UR38_C0010G0016</name>
</gene>
<keyword evidence="1" id="KW-0812">Transmembrane</keyword>
<keyword evidence="1" id="KW-0472">Membrane</keyword>
<evidence type="ECO:0008006" key="4">
    <source>
        <dbReference type="Google" id="ProtNLM"/>
    </source>
</evidence>
<reference evidence="2 3" key="1">
    <citation type="journal article" date="2015" name="Nature">
        <title>rRNA introns, odd ribosomes, and small enigmatic genomes across a large radiation of phyla.</title>
        <authorList>
            <person name="Brown C.T."/>
            <person name="Hug L.A."/>
            <person name="Thomas B.C."/>
            <person name="Sharon I."/>
            <person name="Castelle C.J."/>
            <person name="Singh A."/>
            <person name="Wilkins M.J."/>
            <person name="Williams K.H."/>
            <person name="Banfield J.F."/>
        </authorList>
    </citation>
    <scope>NUCLEOTIDE SEQUENCE [LARGE SCALE GENOMIC DNA]</scope>
</reference>
<organism evidence="2 3">
    <name type="scientific">Candidatus Woesebacteria bacterium GW2011_GWA2_33_28</name>
    <dbReference type="NCBI Taxonomy" id="1618561"/>
    <lineage>
        <taxon>Bacteria</taxon>
        <taxon>Candidatus Woeseibacteriota</taxon>
    </lineage>
</organism>
<evidence type="ECO:0000256" key="1">
    <source>
        <dbReference type="SAM" id="Phobius"/>
    </source>
</evidence>
<evidence type="ECO:0000313" key="2">
    <source>
        <dbReference type="EMBL" id="KKP46505.1"/>
    </source>
</evidence>
<proteinExistence type="predicted"/>